<reference evidence="3" key="2">
    <citation type="submission" date="2021-02" db="UniProtKB">
        <authorList>
            <consortium name="EnsemblMetazoa"/>
        </authorList>
    </citation>
    <scope>IDENTIFICATION</scope>
    <source>
        <strain evidence="3">JHB</strain>
    </source>
</reference>
<dbReference type="VEuPathDB" id="VectorBase:CQUJHB005061"/>
<dbReference type="EMBL" id="DS231848">
    <property type="protein sequence ID" value="EDS36673.1"/>
    <property type="molecule type" value="Genomic_DNA"/>
</dbReference>
<dbReference type="HOGENOM" id="CLU_2063751_0_0_1"/>
<feature type="chain" id="PRO_5014566521" evidence="1">
    <location>
        <begin position="20"/>
        <end position="119"/>
    </location>
</feature>
<dbReference type="OMA" id="LCYFEVH"/>
<name>B0W6J9_CULQU</name>
<dbReference type="OrthoDB" id="7739112at2759"/>
<dbReference type="Proteomes" id="UP000002320">
    <property type="component" value="Unassembled WGS sequence"/>
</dbReference>
<evidence type="ECO:0000256" key="1">
    <source>
        <dbReference type="SAM" id="SignalP"/>
    </source>
</evidence>
<feature type="signal peptide" evidence="1">
    <location>
        <begin position="1"/>
        <end position="19"/>
    </location>
</feature>
<reference evidence="2" key="1">
    <citation type="submission" date="2007-03" db="EMBL/GenBank/DDBJ databases">
        <title>Annotation of Culex pipiens quinquefasciatus.</title>
        <authorList>
            <consortium name="The Broad Institute Genome Sequencing Platform"/>
            <person name="Atkinson P.W."/>
            <person name="Hemingway J."/>
            <person name="Christensen B.M."/>
            <person name="Higgs S."/>
            <person name="Kodira C."/>
            <person name="Hannick L."/>
            <person name="Megy K."/>
            <person name="O'Leary S."/>
            <person name="Pearson M."/>
            <person name="Haas B.J."/>
            <person name="Mauceli E."/>
            <person name="Wortman J.R."/>
            <person name="Lee N.H."/>
            <person name="Guigo R."/>
            <person name="Stanke M."/>
            <person name="Alvarado L."/>
            <person name="Amedeo P."/>
            <person name="Antoine C.H."/>
            <person name="Arensburger P."/>
            <person name="Bidwell S.L."/>
            <person name="Crawford M."/>
            <person name="Camaro F."/>
            <person name="Devon K."/>
            <person name="Engels R."/>
            <person name="Hammond M."/>
            <person name="Howarth C."/>
            <person name="Koehrsen M."/>
            <person name="Lawson D."/>
            <person name="Montgomery P."/>
            <person name="Nene V."/>
            <person name="Nusbaum C."/>
            <person name="Puiu D."/>
            <person name="Romero-Severson J."/>
            <person name="Severson D.W."/>
            <person name="Shumway M."/>
            <person name="Sisk P."/>
            <person name="Stolte C."/>
            <person name="Zeng Q."/>
            <person name="Eisenstadt E."/>
            <person name="Fraser-Liggett C."/>
            <person name="Strausberg R."/>
            <person name="Galagan J."/>
            <person name="Birren B."/>
            <person name="Collins F.H."/>
        </authorList>
    </citation>
    <scope>NUCLEOTIDE SEQUENCE [LARGE SCALE GENOMIC DNA]</scope>
    <source>
        <strain evidence="2">JHB</strain>
    </source>
</reference>
<organism>
    <name type="scientific">Culex quinquefasciatus</name>
    <name type="common">Southern house mosquito</name>
    <name type="synonym">Culex pungens</name>
    <dbReference type="NCBI Taxonomy" id="7176"/>
    <lineage>
        <taxon>Eukaryota</taxon>
        <taxon>Metazoa</taxon>
        <taxon>Ecdysozoa</taxon>
        <taxon>Arthropoda</taxon>
        <taxon>Hexapoda</taxon>
        <taxon>Insecta</taxon>
        <taxon>Pterygota</taxon>
        <taxon>Neoptera</taxon>
        <taxon>Endopterygota</taxon>
        <taxon>Diptera</taxon>
        <taxon>Nematocera</taxon>
        <taxon>Culicoidea</taxon>
        <taxon>Culicidae</taxon>
        <taxon>Culicinae</taxon>
        <taxon>Culicini</taxon>
        <taxon>Culex</taxon>
        <taxon>Culex</taxon>
    </lineage>
</organism>
<dbReference type="InParanoid" id="B0W6J9"/>
<proteinExistence type="predicted"/>
<evidence type="ECO:0000313" key="3">
    <source>
        <dbReference type="EnsemblMetazoa" id="CPIJ002750-PA"/>
    </source>
</evidence>
<evidence type="ECO:0000313" key="2">
    <source>
        <dbReference type="EMBL" id="EDS36673.1"/>
    </source>
</evidence>
<gene>
    <name evidence="3" type="primary">6033944</name>
    <name evidence="2" type="ORF">CpipJ_CPIJ002750</name>
</gene>
<accession>B0W6J9</accession>
<dbReference type="KEGG" id="cqu:CpipJ_CPIJ002750"/>
<dbReference type="AlphaFoldDB" id="B0W6J9"/>
<protein>
    <submittedName>
        <fullName evidence="2 3">Uncharacterized protein</fullName>
    </submittedName>
</protein>
<sequence length="119" mass="13329">MFRSITAVAIILIIAISEAADPDKDFVFPDLQELGLGDRCTVKGYQGGPQLVGVCRRVRDCATFPQRVIQRQFNFFDDLCYFEVHDPVVCCLSPADASRGGSRIAQEDQWPEYEQINAV</sequence>
<evidence type="ECO:0000313" key="4">
    <source>
        <dbReference type="Proteomes" id="UP000002320"/>
    </source>
</evidence>
<dbReference type="VEuPathDB" id="VectorBase:CPIJ002750"/>
<keyword evidence="1" id="KW-0732">Signal</keyword>
<dbReference type="eggNOG" id="ENOG502T9ET">
    <property type="taxonomic scope" value="Eukaryota"/>
</dbReference>
<dbReference type="EnsemblMetazoa" id="CPIJ002750-RA">
    <property type="protein sequence ID" value="CPIJ002750-PA"/>
    <property type="gene ID" value="CPIJ002750"/>
</dbReference>
<keyword evidence="4" id="KW-1185">Reference proteome</keyword>